<proteinExistence type="predicted"/>
<sequence length="135" mass="14968">MSIRRVSCPARIVFLDGEMAALDELEGGFTAEQALWCALEEGHTGLHHVIAQCVRGTETAPPWVMWARWPPGNEYGPGRELLRLDSCPAKFLAGAVSEQACSLPEGHVGRHDYEFGPPITEADVMPDWLLRRLDE</sequence>
<dbReference type="KEGG" id="spad:DVK44_28675"/>
<dbReference type="RefSeq" id="WP_114663362.1">
    <property type="nucleotide sequence ID" value="NZ_CP031194.1"/>
</dbReference>
<dbReference type="Proteomes" id="UP000253868">
    <property type="component" value="Chromosome"/>
</dbReference>
<dbReference type="AlphaFoldDB" id="A0A345HWB5"/>
<gene>
    <name evidence="1" type="ORF">DVK44_28675</name>
</gene>
<dbReference type="EMBL" id="CP031194">
    <property type="protein sequence ID" value="AXG80989.1"/>
    <property type="molecule type" value="Genomic_DNA"/>
</dbReference>
<dbReference type="OrthoDB" id="3523441at2"/>
<protein>
    <submittedName>
        <fullName evidence="1">Uncharacterized protein</fullName>
    </submittedName>
</protein>
<reference evidence="2" key="1">
    <citation type="submission" date="2018-07" db="EMBL/GenBank/DDBJ databases">
        <authorList>
            <person name="Zhao J."/>
        </authorList>
    </citation>
    <scope>NUCLEOTIDE SEQUENCE [LARGE SCALE GENOMIC DNA]</scope>
    <source>
        <strain evidence="2">GSSD-12</strain>
    </source>
</reference>
<name>A0A345HWB5_9ACTN</name>
<accession>A0A345HWB5</accession>
<organism evidence="1 2">
    <name type="scientific">Streptomyces paludis</name>
    <dbReference type="NCBI Taxonomy" id="2282738"/>
    <lineage>
        <taxon>Bacteria</taxon>
        <taxon>Bacillati</taxon>
        <taxon>Actinomycetota</taxon>
        <taxon>Actinomycetes</taxon>
        <taxon>Kitasatosporales</taxon>
        <taxon>Streptomycetaceae</taxon>
        <taxon>Streptomyces</taxon>
    </lineage>
</organism>
<keyword evidence="2" id="KW-1185">Reference proteome</keyword>
<evidence type="ECO:0000313" key="1">
    <source>
        <dbReference type="EMBL" id="AXG80989.1"/>
    </source>
</evidence>
<evidence type="ECO:0000313" key="2">
    <source>
        <dbReference type="Proteomes" id="UP000253868"/>
    </source>
</evidence>